<name>A0AAD8XW93_9STRA</name>
<organism evidence="1 2">
    <name type="scientific">Skeletonema marinoi</name>
    <dbReference type="NCBI Taxonomy" id="267567"/>
    <lineage>
        <taxon>Eukaryota</taxon>
        <taxon>Sar</taxon>
        <taxon>Stramenopiles</taxon>
        <taxon>Ochrophyta</taxon>
        <taxon>Bacillariophyta</taxon>
        <taxon>Coscinodiscophyceae</taxon>
        <taxon>Thalassiosirophycidae</taxon>
        <taxon>Thalassiosirales</taxon>
        <taxon>Skeletonemataceae</taxon>
        <taxon>Skeletonema</taxon>
        <taxon>Skeletonema marinoi-dohrnii complex</taxon>
    </lineage>
</organism>
<dbReference type="AlphaFoldDB" id="A0AAD8XW93"/>
<reference evidence="1" key="1">
    <citation type="submission" date="2023-06" db="EMBL/GenBank/DDBJ databases">
        <title>Survivors Of The Sea: Transcriptome response of Skeletonema marinoi to long-term dormancy.</title>
        <authorList>
            <person name="Pinder M.I.M."/>
            <person name="Kourtchenko O."/>
            <person name="Robertson E.K."/>
            <person name="Larsson T."/>
            <person name="Maumus F."/>
            <person name="Osuna-Cruz C.M."/>
            <person name="Vancaester E."/>
            <person name="Stenow R."/>
            <person name="Vandepoele K."/>
            <person name="Ploug H."/>
            <person name="Bruchert V."/>
            <person name="Godhe A."/>
            <person name="Topel M."/>
        </authorList>
    </citation>
    <scope>NUCLEOTIDE SEQUENCE</scope>
    <source>
        <strain evidence="1">R05AC</strain>
    </source>
</reference>
<proteinExistence type="predicted"/>
<evidence type="ECO:0000313" key="2">
    <source>
        <dbReference type="Proteomes" id="UP001224775"/>
    </source>
</evidence>
<dbReference type="EMBL" id="JATAAI010000037">
    <property type="protein sequence ID" value="KAK1734828.1"/>
    <property type="molecule type" value="Genomic_DNA"/>
</dbReference>
<sequence length="84" mass="8774">MLQAVLRHQPPAGRSFTCWLSTSTTMQALCLIILATIGVAKGGYAPKESPKLPDGFCPKETGTATATTGVAKTASALRSHNMRG</sequence>
<evidence type="ECO:0000313" key="1">
    <source>
        <dbReference type="EMBL" id="KAK1734828.1"/>
    </source>
</evidence>
<accession>A0AAD8XW93</accession>
<dbReference type="Proteomes" id="UP001224775">
    <property type="component" value="Unassembled WGS sequence"/>
</dbReference>
<keyword evidence="2" id="KW-1185">Reference proteome</keyword>
<comment type="caution">
    <text evidence="1">The sequence shown here is derived from an EMBL/GenBank/DDBJ whole genome shotgun (WGS) entry which is preliminary data.</text>
</comment>
<gene>
    <name evidence="1" type="ORF">QTG54_014701</name>
</gene>
<protein>
    <submittedName>
        <fullName evidence="1">Uncharacterized protein</fullName>
    </submittedName>
</protein>